<evidence type="ECO:0000256" key="5">
    <source>
        <dbReference type="ARBA" id="ARBA00050213"/>
    </source>
</evidence>
<keyword evidence="3 9" id="KW-0378">Hydrolase</keyword>
<dbReference type="FunFam" id="3.90.950.10:FF:000005">
    <property type="entry name" value="7-methyl-GTP pyrophosphatase"/>
    <property type="match status" value="1"/>
</dbReference>
<keyword evidence="2 9" id="KW-0963">Cytoplasm</keyword>
<dbReference type="PIRSF" id="PIRSF006305">
    <property type="entry name" value="Maf"/>
    <property type="match status" value="1"/>
</dbReference>
<comment type="catalytic activity">
    <reaction evidence="5 9">
        <text>N(7)-methyl-GTP + H2O = N(7)-methyl-GMP + diphosphate + H(+)</text>
        <dbReference type="Rhea" id="RHEA:58744"/>
        <dbReference type="ChEBI" id="CHEBI:15377"/>
        <dbReference type="ChEBI" id="CHEBI:15378"/>
        <dbReference type="ChEBI" id="CHEBI:33019"/>
        <dbReference type="ChEBI" id="CHEBI:58285"/>
        <dbReference type="ChEBI" id="CHEBI:87133"/>
    </reaction>
</comment>
<feature type="site" description="Important for substrate specificity" evidence="9">
    <location>
        <position position="76"/>
    </location>
</feature>
<comment type="function">
    <text evidence="6 9">Nucleoside triphosphate pyrophosphatase that hydrolyzes 7-methyl-GTP (m(7)GTP). May have a dual role in cell division arrest and in preventing the incorporation of modified nucleotides into cellular nucleic acids.</text>
</comment>
<dbReference type="NCBIfam" id="TIGR00172">
    <property type="entry name" value="maf"/>
    <property type="match status" value="1"/>
</dbReference>
<dbReference type="Pfam" id="PF02545">
    <property type="entry name" value="Maf"/>
    <property type="match status" value="1"/>
</dbReference>
<evidence type="ECO:0000313" key="10">
    <source>
        <dbReference type="EMBL" id="ALB23326.1"/>
    </source>
</evidence>
<comment type="subcellular location">
    <subcellularLocation>
        <location evidence="1 9">Cytoplasm</location>
    </subcellularLocation>
</comment>
<dbReference type="HAMAP" id="MF_00528">
    <property type="entry name" value="Maf"/>
    <property type="match status" value="1"/>
</dbReference>
<dbReference type="CDD" id="cd00555">
    <property type="entry name" value="Maf"/>
    <property type="match status" value="1"/>
</dbReference>
<evidence type="ECO:0000256" key="4">
    <source>
        <dbReference type="ARBA" id="ARBA00023080"/>
    </source>
</evidence>
<dbReference type="EMBL" id="CP012508">
    <property type="protein sequence ID" value="ALB23326.1"/>
    <property type="molecule type" value="Genomic_DNA"/>
</dbReference>
<dbReference type="AlphaFoldDB" id="A0AAC9EV48"/>
<feature type="site" description="Important for substrate specificity" evidence="9">
    <location>
        <position position="16"/>
    </location>
</feature>
<sequence length="199" mass="22263">MRNLKMHLVLASSSPYRAKLLQRLGLKFSQYSPNIDETPHQHEDIADLVQRLAKEKAHAVAEHYQSNQQLIIASDQAAILDQHILSKPYTHDNAIKQLSACSGRGVTFFTSLCLLNTTTSESQLTVEPFSVHFRKLSAQEIETYLKREKPYQCAGSFKSEGLGISLFEKMVGDDPNSLIGLPLIKLVQFLKNQGINPLA</sequence>
<dbReference type="Gene3D" id="3.90.950.10">
    <property type="match status" value="1"/>
</dbReference>
<dbReference type="GO" id="GO:0009117">
    <property type="term" value="P:nucleotide metabolic process"/>
    <property type="evidence" value="ECO:0007669"/>
    <property type="project" value="UniProtKB-KW"/>
</dbReference>
<dbReference type="RefSeq" id="WP_017377012.1">
    <property type="nucleotide sequence ID" value="NZ_CP012508.1"/>
</dbReference>
<dbReference type="InterPro" id="IPR003697">
    <property type="entry name" value="Maf-like"/>
</dbReference>
<evidence type="ECO:0000256" key="3">
    <source>
        <dbReference type="ARBA" id="ARBA00022801"/>
    </source>
</evidence>
<dbReference type="Proteomes" id="UP000029558">
    <property type="component" value="Chromosome"/>
</dbReference>
<evidence type="ECO:0000256" key="1">
    <source>
        <dbReference type="ARBA" id="ARBA00004496"/>
    </source>
</evidence>
<evidence type="ECO:0000256" key="6">
    <source>
        <dbReference type="ARBA" id="ARBA00053369"/>
    </source>
</evidence>
<dbReference type="PANTHER" id="PTHR43213">
    <property type="entry name" value="BIFUNCTIONAL DTTP/UTP PYROPHOSPHATASE/METHYLTRANSFERASE PROTEIN-RELATED"/>
    <property type="match status" value="1"/>
</dbReference>
<name>A0AAC9EV48_PISSA</name>
<accession>A0AAC9EV48</accession>
<organism evidence="10 11">
    <name type="scientific">Piscirickettsia salmonis</name>
    <dbReference type="NCBI Taxonomy" id="1238"/>
    <lineage>
        <taxon>Bacteria</taxon>
        <taxon>Pseudomonadati</taxon>
        <taxon>Pseudomonadota</taxon>
        <taxon>Gammaproteobacteria</taxon>
        <taxon>Thiotrichales</taxon>
        <taxon>Piscirickettsiaceae</taxon>
        <taxon>Piscirickettsia</taxon>
    </lineage>
</organism>
<reference evidence="10 11" key="1">
    <citation type="journal article" date="2014" name="Genome Announc.">
        <title>Comparative Genome Analysis of Two Isolates of the Fish Pathogen Piscirickettsia salmonis from Different Hosts Reveals Major Differences in Virulence-Associated Secretion Systems.</title>
        <authorList>
            <person name="Bohle H."/>
            <person name="Henriquez P."/>
            <person name="Grothusen H."/>
            <person name="Navas E."/>
            <person name="Sandoval A."/>
            <person name="Bustamante F."/>
            <person name="Bustos P."/>
            <person name="Mancilla M."/>
        </authorList>
    </citation>
    <scope>NUCLEOTIDE SEQUENCE [LARGE SCALE GENOMIC DNA]</scope>
    <source>
        <strain evidence="11">B1-32597</strain>
    </source>
</reference>
<protein>
    <recommendedName>
        <fullName evidence="8 9">7-methyl-GTP pyrophosphatase</fullName>
        <shortName evidence="9">m(7)GTP pyrophosphatase</shortName>
        <ecNumber evidence="9">3.6.1.-</ecNumber>
    </recommendedName>
</protein>
<comment type="cofactor">
    <cofactor evidence="9">
        <name>a divalent metal cation</name>
        <dbReference type="ChEBI" id="CHEBI:60240"/>
    </cofactor>
</comment>
<comment type="caution">
    <text evidence="9">Lacks conserved residue(s) required for the propagation of feature annotation.</text>
</comment>
<feature type="site" description="Important for substrate specificity" evidence="9">
    <location>
        <position position="160"/>
    </location>
</feature>
<dbReference type="GO" id="GO:0047429">
    <property type="term" value="F:nucleoside triphosphate diphosphatase activity"/>
    <property type="evidence" value="ECO:0007669"/>
    <property type="project" value="InterPro"/>
</dbReference>
<keyword evidence="4 9" id="KW-0546">Nucleotide metabolism</keyword>
<feature type="active site" description="Proton acceptor" evidence="9">
    <location>
        <position position="75"/>
    </location>
</feature>
<evidence type="ECO:0000256" key="7">
    <source>
        <dbReference type="ARBA" id="ARBA00060749"/>
    </source>
</evidence>
<evidence type="ECO:0000256" key="2">
    <source>
        <dbReference type="ARBA" id="ARBA00022490"/>
    </source>
</evidence>
<dbReference type="InterPro" id="IPR029001">
    <property type="entry name" value="ITPase-like_fam"/>
</dbReference>
<evidence type="ECO:0000256" key="9">
    <source>
        <dbReference type="HAMAP-Rule" id="MF_00528"/>
    </source>
</evidence>
<dbReference type="SUPFAM" id="SSF52972">
    <property type="entry name" value="ITPase-like"/>
    <property type="match status" value="1"/>
</dbReference>
<evidence type="ECO:0000256" key="8">
    <source>
        <dbReference type="ARBA" id="ARBA00068163"/>
    </source>
</evidence>
<dbReference type="GO" id="GO:0005737">
    <property type="term" value="C:cytoplasm"/>
    <property type="evidence" value="ECO:0007669"/>
    <property type="project" value="UniProtKB-SubCell"/>
</dbReference>
<comment type="similarity">
    <text evidence="7 9">Belongs to the Maf family. YceF subfamily.</text>
</comment>
<proteinExistence type="inferred from homology"/>
<dbReference type="EC" id="3.6.1.-" evidence="9"/>
<gene>
    <name evidence="10" type="ORF">KU39_2146</name>
</gene>
<evidence type="ECO:0000313" key="11">
    <source>
        <dbReference type="Proteomes" id="UP000029558"/>
    </source>
</evidence>
<dbReference type="PANTHER" id="PTHR43213:SF10">
    <property type="entry name" value="7-METHYL-GTP PYROPHOSPHATASE"/>
    <property type="match status" value="1"/>
</dbReference>